<evidence type="ECO:0000256" key="5">
    <source>
        <dbReference type="SAM" id="Phobius"/>
    </source>
</evidence>
<reference evidence="6" key="2">
    <citation type="journal article" date="2023" name="Science">
        <title>Genomic signatures of disease resistance in endangered staghorn corals.</title>
        <authorList>
            <person name="Vollmer S.V."/>
            <person name="Selwyn J.D."/>
            <person name="Despard B.A."/>
            <person name="Roesel C.L."/>
        </authorList>
    </citation>
    <scope>NUCLEOTIDE SEQUENCE</scope>
    <source>
        <strain evidence="6">K2</strain>
    </source>
</reference>
<feature type="transmembrane region" description="Helical" evidence="5">
    <location>
        <begin position="47"/>
        <end position="67"/>
    </location>
</feature>
<keyword evidence="5" id="KW-1133">Transmembrane helix</keyword>
<accession>A0AAD9QQG0</accession>
<dbReference type="AlphaFoldDB" id="A0AAD9QQG0"/>
<dbReference type="GO" id="GO:0016020">
    <property type="term" value="C:membrane"/>
    <property type="evidence" value="ECO:0007669"/>
    <property type="project" value="UniProtKB-SubCell"/>
</dbReference>
<feature type="compositionally biased region" description="Basic and acidic residues" evidence="4">
    <location>
        <begin position="263"/>
        <end position="275"/>
    </location>
</feature>
<gene>
    <name evidence="6" type="ORF">P5673_011164</name>
</gene>
<keyword evidence="3 5" id="KW-0472">Membrane</keyword>
<comment type="caution">
    <text evidence="6">The sequence shown here is derived from an EMBL/GenBank/DDBJ whole genome shotgun (WGS) entry which is preliminary data.</text>
</comment>
<name>A0AAD9QQG0_ACRCE</name>
<dbReference type="PANTHER" id="PTHR22914:SF41">
    <property type="entry name" value="CHITIN SYNTHASE 7"/>
    <property type="match status" value="1"/>
</dbReference>
<evidence type="ECO:0000313" key="6">
    <source>
        <dbReference type="EMBL" id="KAK2565225.1"/>
    </source>
</evidence>
<evidence type="ECO:0000256" key="2">
    <source>
        <dbReference type="ARBA" id="ARBA00022692"/>
    </source>
</evidence>
<evidence type="ECO:0000256" key="1">
    <source>
        <dbReference type="ARBA" id="ARBA00004141"/>
    </source>
</evidence>
<feature type="compositionally biased region" description="Low complexity" evidence="4">
    <location>
        <begin position="232"/>
        <end position="244"/>
    </location>
</feature>
<dbReference type="EMBL" id="JARQWQ010000020">
    <property type="protein sequence ID" value="KAK2565225.1"/>
    <property type="molecule type" value="Genomic_DNA"/>
</dbReference>
<dbReference type="GO" id="GO:0071944">
    <property type="term" value="C:cell periphery"/>
    <property type="evidence" value="ECO:0007669"/>
    <property type="project" value="TreeGrafter"/>
</dbReference>
<feature type="compositionally biased region" description="Low complexity" evidence="4">
    <location>
        <begin position="202"/>
        <end position="214"/>
    </location>
</feature>
<evidence type="ECO:0000256" key="4">
    <source>
        <dbReference type="SAM" id="MobiDB-lite"/>
    </source>
</evidence>
<comment type="subcellular location">
    <subcellularLocation>
        <location evidence="1">Membrane</location>
        <topology evidence="1">Multi-pass membrane protein</topology>
    </subcellularLocation>
</comment>
<sequence length="275" mass="29773">MASGLSYAHFPIESNVALVMILSIITVGFALICLYTSQEFQLKVAKLLTVLFALLMCYVAVGVAAQAGDDLHYRANPTTEIPTSSRVLPVANSSTTKAAPVTPTTDGLPANVSSLYLAALIGIFFLSALLHPTEAACLFHGLWYLFCLPSGYLLMIVYSICNMTDRSWGTREEKSKKNNDVPWYSTLWEKIKKLCPCCRAEPSPSEPPAENSSSDVQPSEDEGCGSSVEQDNSSNVIVTSSSASDNIGPKHPVEVPPKSALKQRMDGWKTRGEAF</sequence>
<dbReference type="InterPro" id="IPR004835">
    <property type="entry name" value="Chitin_synth"/>
</dbReference>
<evidence type="ECO:0000256" key="3">
    <source>
        <dbReference type="ARBA" id="ARBA00023136"/>
    </source>
</evidence>
<keyword evidence="2 5" id="KW-0812">Transmembrane</keyword>
<feature type="transmembrane region" description="Helical" evidence="5">
    <location>
        <begin position="16"/>
        <end position="35"/>
    </location>
</feature>
<feature type="transmembrane region" description="Helical" evidence="5">
    <location>
        <begin position="142"/>
        <end position="160"/>
    </location>
</feature>
<reference evidence="6" key="1">
    <citation type="journal article" date="2023" name="G3 (Bethesda)">
        <title>Whole genome assembly and annotation of the endangered Caribbean coral Acropora cervicornis.</title>
        <authorList>
            <person name="Selwyn J.D."/>
            <person name="Vollmer S.V."/>
        </authorList>
    </citation>
    <scope>NUCLEOTIDE SEQUENCE</scope>
    <source>
        <strain evidence="6">K2</strain>
    </source>
</reference>
<organism evidence="6 7">
    <name type="scientific">Acropora cervicornis</name>
    <name type="common">Staghorn coral</name>
    <dbReference type="NCBI Taxonomy" id="6130"/>
    <lineage>
        <taxon>Eukaryota</taxon>
        <taxon>Metazoa</taxon>
        <taxon>Cnidaria</taxon>
        <taxon>Anthozoa</taxon>
        <taxon>Hexacorallia</taxon>
        <taxon>Scleractinia</taxon>
        <taxon>Astrocoeniina</taxon>
        <taxon>Acroporidae</taxon>
        <taxon>Acropora</taxon>
    </lineage>
</organism>
<evidence type="ECO:0000313" key="7">
    <source>
        <dbReference type="Proteomes" id="UP001249851"/>
    </source>
</evidence>
<dbReference type="GO" id="GO:0006031">
    <property type="term" value="P:chitin biosynthetic process"/>
    <property type="evidence" value="ECO:0007669"/>
    <property type="project" value="TreeGrafter"/>
</dbReference>
<dbReference type="Proteomes" id="UP001249851">
    <property type="component" value="Unassembled WGS sequence"/>
</dbReference>
<protein>
    <submittedName>
        <fullName evidence="6">Chitin synthase chs-2</fullName>
    </submittedName>
</protein>
<keyword evidence="7" id="KW-1185">Reference proteome</keyword>
<dbReference type="PANTHER" id="PTHR22914">
    <property type="entry name" value="CHITIN SYNTHASE"/>
    <property type="match status" value="1"/>
</dbReference>
<feature type="transmembrane region" description="Helical" evidence="5">
    <location>
        <begin position="113"/>
        <end position="130"/>
    </location>
</feature>
<proteinExistence type="predicted"/>
<dbReference type="GO" id="GO:0004100">
    <property type="term" value="F:chitin synthase activity"/>
    <property type="evidence" value="ECO:0007669"/>
    <property type="project" value="InterPro"/>
</dbReference>
<feature type="region of interest" description="Disordered" evidence="4">
    <location>
        <begin position="202"/>
        <end position="275"/>
    </location>
</feature>